<keyword evidence="3" id="KW-1185">Reference proteome</keyword>
<proteinExistence type="predicted"/>
<sequence>MNGIYAAEDGQNLTSNNNITHTTTNNITTTQSSSSENNAKYYDYQTDVHAAGEGTPSFTNQQITQAAIDVKKFLEGNKYLPEYITINGIKVNQATFLQLLTTTTLKINNSDNTTTPLITVNQPPAGTETTTPRTLTQTEYLTMAQNIANYIIDNGRAPSTVGTVFGNIKFQSLLYLYSRALNMHETYGALPTFLAVRPWNNIPITDTNKKTITTQDITNTATEVKNFLEYHKYLPEYITINGIVVNQATFLQLLTQTTIKINNSDTTTTELTNTQQPTTGTETTTPGTFNKDEYLELAQSILTYINTNKKAPATMNTVLGNIKFQSLLYLYSRALNMEKTYGALPTFLAVRPWNNIPITDTNKKTITTQDITNTATEVKNFLEYHKYLPEYITINGIVVNQATFLQLLTQTTLKINNNDNTPLNLTNTKTPTTGTETTTPGTLTKNEYLQLAQNIQTFIENNGQAPGTITSSLGNIKFESLLYMYSRVLSSYKTSDNILPLLITVRPWSSSNIPILDEFFTIQQITKTAIEVKNFLEGNKYLPEYITVNGVVMNQSQFIYLITTATIHLNTGDTSLISLINANKPVTGSETIAGGSILQNEYITLAKNIKNYIENNKKAPSLVSTSLGQMSYQATLYMYCRILNQNNLNHELPVFINVKPWKTANIPINDKTTFTVAEVTSAAVDVKLFVDGNGSLPEWITVGGVFLNQSQFLHLLTSSVILINSQSSGSVKPVNAGLPSTTIKDDLSAGSLSTARYVQLAEEIKTYIEENEKGPSSVTADLGTTSFKSIIYMYSRILQQYKIHQTLPSNIILKNWTTPIYDNQFTNQDIIKTAKEVKVFFDGNGYLPEYITVSKVVVNQAQFLHLLVTATLKINNSSGSSTYLQSVALPQSSYEKMNSGNINLASYITLAQSIYDHITTNQAAAGSFDINLGKISFPSQLYLFSSVLDSFQKNQQLPESIYVKAWKTARNIGTTSYGNVVVSGPYGNLMSSVKIAYIVGVHPIEWASHQAIMEAIEAYDNSLAHCYYIYKVSVTKDASNYEKGRMNGQLLANMFAVPEIKVKKYNMAIDIHSNVGNWAQTRFVFSPISGGSSEFLAWVIKNRIGWLSYFSPPSQTSPQYVTIPLIQGGIPAILYETYTYEPYDVTRSHANDFVSVVDGLVF</sequence>
<dbReference type="AlphaFoldDB" id="A0A2H4VNL2"/>
<feature type="region of interest" description="Disordered" evidence="1">
    <location>
        <begin position="422"/>
        <end position="441"/>
    </location>
</feature>
<protein>
    <submittedName>
        <fullName evidence="2">Uncharacterized protein</fullName>
    </submittedName>
</protein>
<dbReference type="GeneID" id="35125349"/>
<feature type="region of interest" description="Disordered" evidence="1">
    <location>
        <begin position="268"/>
        <end position="287"/>
    </location>
</feature>
<gene>
    <name evidence="2" type="ORF">BK009_02665</name>
</gene>
<dbReference type="KEGG" id="msub:BK009_02665"/>
<name>A0A2H4VNL2_9EURY</name>
<dbReference type="EMBL" id="CP017768">
    <property type="protein sequence ID" value="AUB59672.1"/>
    <property type="molecule type" value="Genomic_DNA"/>
</dbReference>
<evidence type="ECO:0000313" key="3">
    <source>
        <dbReference type="Proteomes" id="UP000232631"/>
    </source>
</evidence>
<organism evidence="2 3">
    <name type="scientific">Methanobacterium subterraneum</name>
    <dbReference type="NCBI Taxonomy" id="59277"/>
    <lineage>
        <taxon>Archaea</taxon>
        <taxon>Methanobacteriati</taxon>
        <taxon>Methanobacteriota</taxon>
        <taxon>Methanomada group</taxon>
        <taxon>Methanobacteria</taxon>
        <taxon>Methanobacteriales</taxon>
        <taxon>Methanobacteriaceae</taxon>
        <taxon>Methanobacterium</taxon>
    </lineage>
</organism>
<evidence type="ECO:0000313" key="2">
    <source>
        <dbReference type="EMBL" id="AUB59672.1"/>
    </source>
</evidence>
<feature type="region of interest" description="Disordered" evidence="1">
    <location>
        <begin position="15"/>
        <end position="36"/>
    </location>
</feature>
<accession>A0A2H4VNL2</accession>
<reference evidence="2 3" key="1">
    <citation type="submission" date="2016-10" db="EMBL/GenBank/DDBJ databases">
        <title>Comparative genomics between deep and shallow subseafloor isolates.</title>
        <authorList>
            <person name="Ishii S."/>
            <person name="Miller J.R."/>
            <person name="Sutton G."/>
            <person name="Suzuki S."/>
            <person name="Methe B."/>
            <person name="Inagaki F."/>
            <person name="Imachi H."/>
        </authorList>
    </citation>
    <scope>NUCLEOTIDE SEQUENCE [LARGE SCALE GENOMIC DNA]</scope>
    <source>
        <strain evidence="2 3">A8p</strain>
    </source>
</reference>
<dbReference type="RefSeq" id="WP_100908943.1">
    <property type="nucleotide sequence ID" value="NZ_CP017768.1"/>
</dbReference>
<dbReference type="Proteomes" id="UP000232631">
    <property type="component" value="Chromosome"/>
</dbReference>
<evidence type="ECO:0000256" key="1">
    <source>
        <dbReference type="SAM" id="MobiDB-lite"/>
    </source>
</evidence>